<reference evidence="1 2" key="1">
    <citation type="submission" date="2020-04" db="EMBL/GenBank/DDBJ databases">
        <title>Genome-Wide Identification of 5-Methylcytosine Sites in Bacterial Genomes By High-Throughput Sequencing of MspJI Restriction Fragments.</title>
        <authorList>
            <person name="Wu V."/>
        </authorList>
    </citation>
    <scope>NUCLEOTIDE SEQUENCE [LARGE SCALE GENOMIC DNA]</scope>
    <source>
        <strain evidence="1 2">NEB122</strain>
    </source>
</reference>
<sequence>MRQRAASWLAAKPSLRLALSVGVIPSERDWAVEIGDLRKHKRGKPADPE</sequence>
<gene>
    <name evidence="1" type="ORF">HG421_17265</name>
</gene>
<dbReference type="AlphaFoldDB" id="A0A7Z2VCU1"/>
<accession>A0A7Z2VCU1</accession>
<evidence type="ECO:0000313" key="1">
    <source>
        <dbReference type="EMBL" id="QJD69281.1"/>
    </source>
</evidence>
<dbReference type="EMBL" id="CP051651">
    <property type="protein sequence ID" value="QJD69281.1"/>
    <property type="molecule type" value="Genomic_DNA"/>
</dbReference>
<dbReference type="RefSeq" id="WP_169707432.1">
    <property type="nucleotide sequence ID" value="NZ_CP051651.1"/>
</dbReference>
<name>A0A7Z2VCU1_XANCA</name>
<organism evidence="1 2">
    <name type="scientific">Xanthomonas campestris pv. badrii</name>
    <dbReference type="NCBI Taxonomy" id="149696"/>
    <lineage>
        <taxon>Bacteria</taxon>
        <taxon>Pseudomonadati</taxon>
        <taxon>Pseudomonadota</taxon>
        <taxon>Gammaproteobacteria</taxon>
        <taxon>Lysobacterales</taxon>
        <taxon>Lysobacteraceae</taxon>
        <taxon>Xanthomonas</taxon>
    </lineage>
</organism>
<proteinExistence type="predicted"/>
<evidence type="ECO:0000313" key="2">
    <source>
        <dbReference type="Proteomes" id="UP000503498"/>
    </source>
</evidence>
<dbReference type="Proteomes" id="UP000503498">
    <property type="component" value="Chromosome"/>
</dbReference>
<protein>
    <submittedName>
        <fullName evidence="1">Uncharacterized protein</fullName>
    </submittedName>
</protein>
<reference evidence="1 2" key="2">
    <citation type="submission" date="2020-04" db="EMBL/GenBank/DDBJ databases">
        <authorList>
            <person name="Fomenkov A."/>
            <person name="Anton B.P."/>
            <person name="Roberts R.J."/>
        </authorList>
    </citation>
    <scope>NUCLEOTIDE SEQUENCE [LARGE SCALE GENOMIC DNA]</scope>
    <source>
        <strain evidence="1 2">NEB122</strain>
    </source>
</reference>